<organism evidence="2 3">
    <name type="scientific">Steinernema glaseri</name>
    <dbReference type="NCBI Taxonomy" id="37863"/>
    <lineage>
        <taxon>Eukaryota</taxon>
        <taxon>Metazoa</taxon>
        <taxon>Ecdysozoa</taxon>
        <taxon>Nematoda</taxon>
        <taxon>Chromadorea</taxon>
        <taxon>Rhabditida</taxon>
        <taxon>Tylenchina</taxon>
        <taxon>Panagrolaimomorpha</taxon>
        <taxon>Strongyloidoidea</taxon>
        <taxon>Steinernematidae</taxon>
        <taxon>Steinernema</taxon>
    </lineage>
</organism>
<protein>
    <submittedName>
        <fullName evidence="3">Uncharacterized protein</fullName>
    </submittedName>
</protein>
<sequence length="136" mass="14812">MIFLAPKLQKIACGVCPCVTYVTYVTYEIMALISLCHDPKDLIGPSFSGPKSPDTCNYRLARDFSSFSGLACHRPPKTSPPGHSHVMARDGRVVEGERVAELGSGGPRVDHRITSVDVEAIGGPDGQREERDERLD</sequence>
<dbReference type="Proteomes" id="UP000095287">
    <property type="component" value="Unplaced"/>
</dbReference>
<dbReference type="WBParaSite" id="L893_g23888.t1">
    <property type="protein sequence ID" value="L893_g23888.t1"/>
    <property type="gene ID" value="L893_g23888"/>
</dbReference>
<accession>A0A1I7Z8D8</accession>
<evidence type="ECO:0000313" key="2">
    <source>
        <dbReference type="Proteomes" id="UP000095287"/>
    </source>
</evidence>
<proteinExistence type="predicted"/>
<reference evidence="3" key="1">
    <citation type="submission" date="2016-11" db="UniProtKB">
        <authorList>
            <consortium name="WormBaseParasite"/>
        </authorList>
    </citation>
    <scope>IDENTIFICATION</scope>
</reference>
<feature type="region of interest" description="Disordered" evidence="1">
    <location>
        <begin position="101"/>
        <end position="136"/>
    </location>
</feature>
<dbReference type="AlphaFoldDB" id="A0A1I7Z8D8"/>
<evidence type="ECO:0000256" key="1">
    <source>
        <dbReference type="SAM" id="MobiDB-lite"/>
    </source>
</evidence>
<keyword evidence="2" id="KW-1185">Reference proteome</keyword>
<name>A0A1I7Z8D8_9BILA</name>
<feature type="compositionally biased region" description="Basic and acidic residues" evidence="1">
    <location>
        <begin position="126"/>
        <end position="136"/>
    </location>
</feature>
<evidence type="ECO:0000313" key="3">
    <source>
        <dbReference type="WBParaSite" id="L893_g23888.t1"/>
    </source>
</evidence>